<dbReference type="InterPro" id="IPR029752">
    <property type="entry name" value="D-isomer_DH_CS1"/>
</dbReference>
<keyword evidence="4" id="KW-0670">Pyruvate</keyword>
<name>A0A1N6ZZL7_9RHOB</name>
<sequence>MALLLHSTPERGAVWGRIFAEAGEGFIADAAGVTDASQVTHLACWTPPADLSRYPNLHTVICVGAGTDHFPALPDGVALSRTIAPGIEAMVRDWVVMATLALHRDLPFYLDHAARGEWQPRPARLARTRRVGIMGMGRIGRLAAESLQALGFAVSGYSRFGRPVEGVQVFGAQRLDAFLAGADILVCLLPLTDETRGLMGSGFFDRLPQGAGLVHAGRGAQLDMAALRRALDGGRLSAAMLDVTEPEPLPADHWAWRDPRVLITPHIAAHTDAEEGARHALAVIRAERDGQPVPGLVDRSRGY</sequence>
<dbReference type="Pfam" id="PF02826">
    <property type="entry name" value="2-Hacid_dh_C"/>
    <property type="match status" value="1"/>
</dbReference>
<protein>
    <submittedName>
        <fullName evidence="4">Glyoxylate/hydroxypyruvate reductase A</fullName>
    </submittedName>
</protein>
<dbReference type="AlphaFoldDB" id="A0A1N6ZZL7"/>
<evidence type="ECO:0000256" key="1">
    <source>
        <dbReference type="ARBA" id="ARBA00023002"/>
    </source>
</evidence>
<dbReference type="EMBL" id="FTMK01000040">
    <property type="protein sequence ID" value="SIR32199.1"/>
    <property type="molecule type" value="Genomic_DNA"/>
</dbReference>
<reference evidence="4 5" key="1">
    <citation type="submission" date="2017-01" db="EMBL/GenBank/DDBJ databases">
        <authorList>
            <person name="Varghese N."/>
            <person name="Submissions S."/>
        </authorList>
    </citation>
    <scope>NUCLEOTIDE SEQUENCE [LARGE SCALE GENOMIC DNA]</scope>
    <source>
        <strain evidence="4 5">ATCC 700171</strain>
    </source>
</reference>
<dbReference type="PROSITE" id="PS00065">
    <property type="entry name" value="D_2_HYDROXYACID_DH_1"/>
    <property type="match status" value="1"/>
</dbReference>
<organism evidence="4 5">
    <name type="scientific">Paracoccus thiocyanatus</name>
    <dbReference type="NCBI Taxonomy" id="34006"/>
    <lineage>
        <taxon>Bacteria</taxon>
        <taxon>Pseudomonadati</taxon>
        <taxon>Pseudomonadota</taxon>
        <taxon>Alphaproteobacteria</taxon>
        <taxon>Rhodobacterales</taxon>
        <taxon>Paracoccaceae</taxon>
        <taxon>Paracoccus</taxon>
    </lineage>
</organism>
<accession>A0A1N6ZZL7</accession>
<dbReference type="Proteomes" id="UP000323956">
    <property type="component" value="Unassembled WGS sequence"/>
</dbReference>
<proteinExistence type="predicted"/>
<evidence type="ECO:0000259" key="3">
    <source>
        <dbReference type="Pfam" id="PF02826"/>
    </source>
</evidence>
<dbReference type="GO" id="GO:0016616">
    <property type="term" value="F:oxidoreductase activity, acting on the CH-OH group of donors, NAD or NADP as acceptor"/>
    <property type="evidence" value="ECO:0007669"/>
    <property type="project" value="UniProtKB-ARBA"/>
</dbReference>
<dbReference type="PANTHER" id="PTHR43333">
    <property type="entry name" value="2-HACID_DH_C DOMAIN-CONTAINING PROTEIN"/>
    <property type="match status" value="1"/>
</dbReference>
<evidence type="ECO:0000256" key="2">
    <source>
        <dbReference type="ARBA" id="ARBA00023027"/>
    </source>
</evidence>
<dbReference type="Gene3D" id="3.40.50.720">
    <property type="entry name" value="NAD(P)-binding Rossmann-like Domain"/>
    <property type="match status" value="2"/>
</dbReference>
<dbReference type="PANTHER" id="PTHR43333:SF1">
    <property type="entry name" value="D-ISOMER SPECIFIC 2-HYDROXYACID DEHYDROGENASE NAD-BINDING DOMAIN-CONTAINING PROTEIN"/>
    <property type="match status" value="1"/>
</dbReference>
<feature type="domain" description="D-isomer specific 2-hydroxyacid dehydrogenase NAD-binding" evidence="3">
    <location>
        <begin position="97"/>
        <end position="268"/>
    </location>
</feature>
<dbReference type="InterPro" id="IPR036291">
    <property type="entry name" value="NAD(P)-bd_dom_sf"/>
</dbReference>
<dbReference type="CDD" id="cd12164">
    <property type="entry name" value="GDH_like_2"/>
    <property type="match status" value="1"/>
</dbReference>
<dbReference type="InterPro" id="IPR006140">
    <property type="entry name" value="D-isomer_DH_NAD-bd"/>
</dbReference>
<evidence type="ECO:0000313" key="5">
    <source>
        <dbReference type="Proteomes" id="UP000323956"/>
    </source>
</evidence>
<dbReference type="RefSeq" id="WP_149766832.1">
    <property type="nucleotide sequence ID" value="NZ_FTMK01000040.1"/>
</dbReference>
<keyword evidence="2" id="KW-0520">NAD</keyword>
<dbReference type="SUPFAM" id="SSF51735">
    <property type="entry name" value="NAD(P)-binding Rossmann-fold domains"/>
    <property type="match status" value="1"/>
</dbReference>
<dbReference type="OrthoDB" id="9787219at2"/>
<dbReference type="GO" id="GO:0051287">
    <property type="term" value="F:NAD binding"/>
    <property type="evidence" value="ECO:0007669"/>
    <property type="project" value="InterPro"/>
</dbReference>
<keyword evidence="1" id="KW-0560">Oxidoreductase</keyword>
<gene>
    <name evidence="4" type="ORF">SAMN05421641_1402</name>
</gene>
<evidence type="ECO:0000313" key="4">
    <source>
        <dbReference type="EMBL" id="SIR32199.1"/>
    </source>
</evidence>